<reference evidence="1 2" key="1">
    <citation type="submission" date="2019-08" db="EMBL/GenBank/DDBJ databases">
        <title>Isolation and enrichment of carboxydotrophic bacteria from anaerobic sludge for the production of bio-based chemicals from syngas.</title>
        <authorList>
            <person name="Antares A.L."/>
            <person name="Moreira J."/>
            <person name="Diender M."/>
            <person name="Parshina S.N."/>
            <person name="Stams A.J.M."/>
            <person name="Alves M."/>
            <person name="Alves J.I."/>
            <person name="Sousa D.Z."/>
        </authorList>
    </citation>
    <scope>NUCLEOTIDE SEQUENCE [LARGE SCALE GENOMIC DNA]</scope>
    <source>
        <strain evidence="1 2">JM</strain>
    </source>
</reference>
<organism evidence="1 2">
    <name type="scientific">Acetobacterium wieringae</name>
    <dbReference type="NCBI Taxonomy" id="52694"/>
    <lineage>
        <taxon>Bacteria</taxon>
        <taxon>Bacillati</taxon>
        <taxon>Bacillota</taxon>
        <taxon>Clostridia</taxon>
        <taxon>Eubacteriales</taxon>
        <taxon>Eubacteriaceae</taxon>
        <taxon>Acetobacterium</taxon>
    </lineage>
</organism>
<dbReference type="EMBL" id="VSLA01000020">
    <property type="protein sequence ID" value="TYC85210.1"/>
    <property type="molecule type" value="Genomic_DNA"/>
</dbReference>
<dbReference type="Proteomes" id="UP000322619">
    <property type="component" value="Unassembled WGS sequence"/>
</dbReference>
<evidence type="ECO:0000313" key="2">
    <source>
        <dbReference type="Proteomes" id="UP000322619"/>
    </source>
</evidence>
<dbReference type="RefSeq" id="WP_420867212.1">
    <property type="nucleotide sequence ID" value="NZ_VSLA01000020.1"/>
</dbReference>
<evidence type="ECO:0000313" key="1">
    <source>
        <dbReference type="EMBL" id="TYC85210.1"/>
    </source>
</evidence>
<dbReference type="AlphaFoldDB" id="A0A5D0WLT8"/>
<comment type="caution">
    <text evidence="1">The sequence shown here is derived from an EMBL/GenBank/DDBJ whole genome shotgun (WGS) entry which is preliminary data.</text>
</comment>
<accession>A0A5D0WLT8</accession>
<protein>
    <submittedName>
        <fullName evidence="1">Transposase</fullName>
    </submittedName>
</protein>
<proteinExistence type="predicted"/>
<sequence length="129" mass="14765">ARNYGYFALLSNEVSDPFEALSIYRSKDIVEKGFGNLKERLNFRRMQVSSELSLNGKLFIEFIALIYLSYVKKRMQDAGLFEKWSLQGLIDELDLIELFEAPGHGRVLGEVTEKQKDLYQALGIDPPSL</sequence>
<name>A0A5D0WLT8_9FIRM</name>
<gene>
    <name evidence="1" type="ORF">FXB42_09690</name>
</gene>
<feature type="non-terminal residue" evidence="1">
    <location>
        <position position="1"/>
    </location>
</feature>